<feature type="non-terminal residue" evidence="1">
    <location>
        <position position="95"/>
    </location>
</feature>
<reference evidence="1" key="1">
    <citation type="journal article" date="2014" name="Front. Microbiol.">
        <title>High frequency of phylogenetically diverse reductive dehalogenase-homologous genes in deep subseafloor sedimentary metagenomes.</title>
        <authorList>
            <person name="Kawai M."/>
            <person name="Futagami T."/>
            <person name="Toyoda A."/>
            <person name="Takaki Y."/>
            <person name="Nishi S."/>
            <person name="Hori S."/>
            <person name="Arai W."/>
            <person name="Tsubouchi T."/>
            <person name="Morono Y."/>
            <person name="Uchiyama I."/>
            <person name="Ito T."/>
            <person name="Fujiyama A."/>
            <person name="Inagaki F."/>
            <person name="Takami H."/>
        </authorList>
    </citation>
    <scope>NUCLEOTIDE SEQUENCE</scope>
    <source>
        <strain evidence="1">Expedition CK06-06</strain>
    </source>
</reference>
<dbReference type="AlphaFoldDB" id="X0Y6S7"/>
<name>X0Y6S7_9ZZZZ</name>
<organism evidence="1">
    <name type="scientific">marine sediment metagenome</name>
    <dbReference type="NCBI Taxonomy" id="412755"/>
    <lineage>
        <taxon>unclassified sequences</taxon>
        <taxon>metagenomes</taxon>
        <taxon>ecological metagenomes</taxon>
    </lineage>
</organism>
<evidence type="ECO:0000313" key="1">
    <source>
        <dbReference type="EMBL" id="GAG42982.1"/>
    </source>
</evidence>
<proteinExistence type="predicted"/>
<accession>X0Y6S7</accession>
<protein>
    <submittedName>
        <fullName evidence="1">Uncharacterized protein</fullName>
    </submittedName>
</protein>
<comment type="caution">
    <text evidence="1">The sequence shown here is derived from an EMBL/GenBank/DDBJ whole genome shotgun (WGS) entry which is preliminary data.</text>
</comment>
<gene>
    <name evidence="1" type="ORF">S01H1_81450</name>
</gene>
<dbReference type="EMBL" id="BARS01055119">
    <property type="protein sequence ID" value="GAG42982.1"/>
    <property type="molecule type" value="Genomic_DNA"/>
</dbReference>
<sequence length="95" mass="10622">MSHDPVGGAERAAGQNSGDGINEVLRAKYLDFCSARLTEVFLSLSEERIYRLVEEAAREANLQVGTLNFQTMVRLVTNKLEQSVPLPDLQTWARE</sequence>